<evidence type="ECO:0000313" key="1">
    <source>
        <dbReference type="EMBL" id="KIK76815.1"/>
    </source>
</evidence>
<accession>A0A0D0DG42</accession>
<reference evidence="1 2" key="1">
    <citation type="submission" date="2014-04" db="EMBL/GenBank/DDBJ databases">
        <authorList>
            <consortium name="DOE Joint Genome Institute"/>
            <person name="Kuo A."/>
            <person name="Kohler A."/>
            <person name="Jargeat P."/>
            <person name="Nagy L.G."/>
            <person name="Floudas D."/>
            <person name="Copeland A."/>
            <person name="Barry K.W."/>
            <person name="Cichocki N."/>
            <person name="Veneault-Fourrey C."/>
            <person name="LaButti K."/>
            <person name="Lindquist E.A."/>
            <person name="Lipzen A."/>
            <person name="Lundell T."/>
            <person name="Morin E."/>
            <person name="Murat C."/>
            <person name="Sun H."/>
            <person name="Tunlid A."/>
            <person name="Henrissat B."/>
            <person name="Grigoriev I.V."/>
            <person name="Hibbett D.S."/>
            <person name="Martin F."/>
            <person name="Nordberg H.P."/>
            <person name="Cantor M.N."/>
            <person name="Hua S.X."/>
        </authorList>
    </citation>
    <scope>NUCLEOTIDE SEQUENCE [LARGE SCALE GENOMIC DNA]</scope>
    <source>
        <strain evidence="1 2">Ve08.2h10</strain>
    </source>
</reference>
<proteinExistence type="predicted"/>
<name>A0A0D0DG42_9AGAM</name>
<protein>
    <submittedName>
        <fullName evidence="1">Uncharacterized protein</fullName>
    </submittedName>
</protein>
<sequence length="168" mass="19107">MEDSTLSAQWICHDDNKRKFLEALRRPTGIKEPLFPILVPFLPISSPVETLDWLCMVELENNLPAGSVNSARWVKPVIHRAQNQNCNAQHDTCAICGHEHRTKNCSSYKTLHCVSCEVDDHSSNDQHCPTYEDKCATLNAKHPESSMMYYPTSEPWTQVMLPPKPAPY</sequence>
<dbReference type="Proteomes" id="UP000054538">
    <property type="component" value="Unassembled WGS sequence"/>
</dbReference>
<dbReference type="InParanoid" id="A0A0D0DG42"/>
<gene>
    <name evidence="1" type="ORF">PAXRUDRAFT_36870</name>
</gene>
<keyword evidence="2" id="KW-1185">Reference proteome</keyword>
<dbReference type="AlphaFoldDB" id="A0A0D0DG42"/>
<dbReference type="EMBL" id="KN827280">
    <property type="protein sequence ID" value="KIK76815.1"/>
    <property type="molecule type" value="Genomic_DNA"/>
</dbReference>
<dbReference type="OrthoDB" id="4230923at2759"/>
<dbReference type="HOGENOM" id="CLU_083074_0_0_1"/>
<dbReference type="STRING" id="930991.A0A0D0DG42"/>
<evidence type="ECO:0000313" key="2">
    <source>
        <dbReference type="Proteomes" id="UP000054538"/>
    </source>
</evidence>
<organism evidence="1 2">
    <name type="scientific">Paxillus rubicundulus Ve08.2h10</name>
    <dbReference type="NCBI Taxonomy" id="930991"/>
    <lineage>
        <taxon>Eukaryota</taxon>
        <taxon>Fungi</taxon>
        <taxon>Dikarya</taxon>
        <taxon>Basidiomycota</taxon>
        <taxon>Agaricomycotina</taxon>
        <taxon>Agaricomycetes</taxon>
        <taxon>Agaricomycetidae</taxon>
        <taxon>Boletales</taxon>
        <taxon>Paxilineae</taxon>
        <taxon>Paxillaceae</taxon>
        <taxon>Paxillus</taxon>
    </lineage>
</organism>
<reference evidence="2" key="2">
    <citation type="submission" date="2015-01" db="EMBL/GenBank/DDBJ databases">
        <title>Evolutionary Origins and Diversification of the Mycorrhizal Mutualists.</title>
        <authorList>
            <consortium name="DOE Joint Genome Institute"/>
            <consortium name="Mycorrhizal Genomics Consortium"/>
            <person name="Kohler A."/>
            <person name="Kuo A."/>
            <person name="Nagy L.G."/>
            <person name="Floudas D."/>
            <person name="Copeland A."/>
            <person name="Barry K.W."/>
            <person name="Cichocki N."/>
            <person name="Veneault-Fourrey C."/>
            <person name="LaButti K."/>
            <person name="Lindquist E.A."/>
            <person name="Lipzen A."/>
            <person name="Lundell T."/>
            <person name="Morin E."/>
            <person name="Murat C."/>
            <person name="Riley R."/>
            <person name="Ohm R."/>
            <person name="Sun H."/>
            <person name="Tunlid A."/>
            <person name="Henrissat B."/>
            <person name="Grigoriev I.V."/>
            <person name="Hibbett D.S."/>
            <person name="Martin F."/>
        </authorList>
    </citation>
    <scope>NUCLEOTIDE SEQUENCE [LARGE SCALE GENOMIC DNA]</scope>
    <source>
        <strain evidence="2">Ve08.2h10</strain>
    </source>
</reference>